<feature type="compositionally biased region" description="Polar residues" evidence="1">
    <location>
        <begin position="77"/>
        <end position="86"/>
    </location>
</feature>
<accession>A0AAN8WZZ2</accession>
<feature type="non-terminal residue" evidence="2">
    <location>
        <position position="1"/>
    </location>
</feature>
<dbReference type="AlphaFoldDB" id="A0AAN8WZZ2"/>
<reference evidence="2 3" key="1">
    <citation type="submission" date="2023-11" db="EMBL/GenBank/DDBJ databases">
        <title>Halocaridina rubra genome assembly.</title>
        <authorList>
            <person name="Smith C."/>
        </authorList>
    </citation>
    <scope>NUCLEOTIDE SEQUENCE [LARGE SCALE GENOMIC DNA]</scope>
    <source>
        <strain evidence="2">EP-1</strain>
        <tissue evidence="2">Whole</tissue>
    </source>
</reference>
<feature type="region of interest" description="Disordered" evidence="1">
    <location>
        <begin position="73"/>
        <end position="108"/>
    </location>
</feature>
<evidence type="ECO:0000313" key="3">
    <source>
        <dbReference type="Proteomes" id="UP001381693"/>
    </source>
</evidence>
<gene>
    <name evidence="2" type="ORF">SK128_020973</name>
</gene>
<organism evidence="2 3">
    <name type="scientific">Halocaridina rubra</name>
    <name type="common">Hawaiian red shrimp</name>
    <dbReference type="NCBI Taxonomy" id="373956"/>
    <lineage>
        <taxon>Eukaryota</taxon>
        <taxon>Metazoa</taxon>
        <taxon>Ecdysozoa</taxon>
        <taxon>Arthropoda</taxon>
        <taxon>Crustacea</taxon>
        <taxon>Multicrustacea</taxon>
        <taxon>Malacostraca</taxon>
        <taxon>Eumalacostraca</taxon>
        <taxon>Eucarida</taxon>
        <taxon>Decapoda</taxon>
        <taxon>Pleocyemata</taxon>
        <taxon>Caridea</taxon>
        <taxon>Atyoidea</taxon>
        <taxon>Atyidae</taxon>
        <taxon>Halocaridina</taxon>
    </lineage>
</organism>
<evidence type="ECO:0000313" key="2">
    <source>
        <dbReference type="EMBL" id="KAK7069559.1"/>
    </source>
</evidence>
<evidence type="ECO:0000256" key="1">
    <source>
        <dbReference type="SAM" id="MobiDB-lite"/>
    </source>
</evidence>
<name>A0AAN8WZZ2_HALRR</name>
<keyword evidence="3" id="KW-1185">Reference proteome</keyword>
<proteinExistence type="predicted"/>
<dbReference type="Proteomes" id="UP001381693">
    <property type="component" value="Unassembled WGS sequence"/>
</dbReference>
<dbReference type="EMBL" id="JAXCGZ010016142">
    <property type="protein sequence ID" value="KAK7069559.1"/>
    <property type="molecule type" value="Genomic_DNA"/>
</dbReference>
<feature type="non-terminal residue" evidence="2">
    <location>
        <position position="108"/>
    </location>
</feature>
<sequence length="108" mass="12289">PVFCAQQIDEDWLRHLAVEWLETIMMVVATSFCLIPCFRYQKEDFESADSESLGSPPGYESKISQTENLMKTDLEPSKNSNENQVVASECEDDNIPSQKIPLEEDSKI</sequence>
<comment type="caution">
    <text evidence="2">The sequence shown here is derived from an EMBL/GenBank/DDBJ whole genome shotgun (WGS) entry which is preliminary data.</text>
</comment>
<protein>
    <submittedName>
        <fullName evidence="2">Uncharacterized protein</fullName>
    </submittedName>
</protein>